<feature type="domain" description="FAD-binding PCMH-type" evidence="7">
    <location>
        <begin position="62"/>
        <end position="229"/>
    </location>
</feature>
<dbReference type="Pfam" id="PF01565">
    <property type="entry name" value="FAD_binding_4"/>
    <property type="match status" value="1"/>
</dbReference>
<dbReference type="InterPro" id="IPR036318">
    <property type="entry name" value="FAD-bd_PCMH-like_sf"/>
</dbReference>
<name>A0ABW6P471_9NOCA</name>
<dbReference type="InterPro" id="IPR016166">
    <property type="entry name" value="FAD-bd_PCMH"/>
</dbReference>
<evidence type="ECO:0000313" key="8">
    <source>
        <dbReference type="EMBL" id="MFF0498191.1"/>
    </source>
</evidence>
<evidence type="ECO:0000256" key="3">
    <source>
        <dbReference type="ARBA" id="ARBA00022630"/>
    </source>
</evidence>
<dbReference type="Gene3D" id="3.30.43.10">
    <property type="entry name" value="Uridine Diphospho-n-acetylenolpyruvylglucosamine Reductase, domain 2"/>
    <property type="match status" value="1"/>
</dbReference>
<dbReference type="PANTHER" id="PTHR42973:SF39">
    <property type="entry name" value="FAD-BINDING PCMH-TYPE DOMAIN-CONTAINING PROTEIN"/>
    <property type="match status" value="1"/>
</dbReference>
<evidence type="ECO:0000256" key="5">
    <source>
        <dbReference type="ARBA" id="ARBA00023002"/>
    </source>
</evidence>
<dbReference type="InterPro" id="IPR016167">
    <property type="entry name" value="FAD-bd_PCMH_sub1"/>
</dbReference>
<reference evidence="8 9" key="1">
    <citation type="submission" date="2024-10" db="EMBL/GenBank/DDBJ databases">
        <title>The Natural Products Discovery Center: Release of the First 8490 Sequenced Strains for Exploring Actinobacteria Biosynthetic Diversity.</title>
        <authorList>
            <person name="Kalkreuter E."/>
            <person name="Kautsar S.A."/>
            <person name="Yang D."/>
            <person name="Bader C.D."/>
            <person name="Teijaro C.N."/>
            <person name="Fluegel L."/>
            <person name="Davis C.M."/>
            <person name="Simpson J.R."/>
            <person name="Lauterbach L."/>
            <person name="Steele A.D."/>
            <person name="Gui C."/>
            <person name="Meng S."/>
            <person name="Li G."/>
            <person name="Viehrig K."/>
            <person name="Ye F."/>
            <person name="Su P."/>
            <person name="Kiefer A.F."/>
            <person name="Nichols A."/>
            <person name="Cepeda A.J."/>
            <person name="Yan W."/>
            <person name="Fan B."/>
            <person name="Jiang Y."/>
            <person name="Adhikari A."/>
            <person name="Zheng C.-J."/>
            <person name="Schuster L."/>
            <person name="Cowan T.M."/>
            <person name="Smanski M.J."/>
            <person name="Chevrette M.G."/>
            <person name="De Carvalho L.P.S."/>
            <person name="Shen B."/>
        </authorList>
    </citation>
    <scope>NUCLEOTIDE SEQUENCE [LARGE SCALE GENOMIC DNA]</scope>
    <source>
        <strain evidence="8 9">NPDC004119</strain>
    </source>
</reference>
<proteinExistence type="inferred from homology"/>
<dbReference type="PROSITE" id="PS51387">
    <property type="entry name" value="FAD_PCMH"/>
    <property type="match status" value="1"/>
</dbReference>
<keyword evidence="4" id="KW-0274">FAD</keyword>
<evidence type="ECO:0000256" key="4">
    <source>
        <dbReference type="ARBA" id="ARBA00022827"/>
    </source>
</evidence>
<sequence length="476" mass="49356">MTLPHETVRDANSRPGVVGHRKDAAPGHFRDLDDLAAALSGALIRPADAEWDQARAAWQLLADQRPIAVVTAATTDDVALTVRAATTLGLRVAPQSTGHNATPLGDLTRTILLRTGTLDRIEIDADARIAHVGAGARCADLTAAAASAGLVPIGGFSADVGVVGLVLGGGLGWFARSHGPARASVLELELVTGDGVIRRVRAGDDLFDSALAGADIAVITALTLRLHAIDDVVAGALFWPVESTRDIFHAWTAWTATMPETVTSVVRVLRFPDAPDAPPMFAGRAFAIIEAVIQADAATAHDLLAPLRELSPLVDTFDVVAPSTLAGLHMDPPVPVPALGCSALLRTLPAEVVDAIATAMTDGPADTLTSVELRHLGGALDRTEASPTRGSAALLFAVAVVPAPGAAEAAATGFQALTAAVATVRSDRDISSFTESAAAPERLFGSDLPRWVAAKDRWDATDVIHANHSVRNRLGD</sequence>
<organism evidence="8 9">
    <name type="scientific">Nocardia aobensis</name>
    <dbReference type="NCBI Taxonomy" id="257277"/>
    <lineage>
        <taxon>Bacteria</taxon>
        <taxon>Bacillati</taxon>
        <taxon>Actinomycetota</taxon>
        <taxon>Actinomycetes</taxon>
        <taxon>Mycobacteriales</taxon>
        <taxon>Nocardiaceae</taxon>
        <taxon>Nocardia</taxon>
    </lineage>
</organism>
<dbReference type="InterPro" id="IPR050416">
    <property type="entry name" value="FAD-linked_Oxidoreductase"/>
</dbReference>
<feature type="compositionally biased region" description="Basic and acidic residues" evidence="6">
    <location>
        <begin position="1"/>
        <end position="12"/>
    </location>
</feature>
<dbReference type="Gene3D" id="3.40.462.20">
    <property type="match status" value="1"/>
</dbReference>
<dbReference type="InterPro" id="IPR006093">
    <property type="entry name" value="Oxy_OxRdtase_FAD_BS"/>
</dbReference>
<keyword evidence="5" id="KW-0560">Oxidoreductase</keyword>
<dbReference type="RefSeq" id="WP_387395320.1">
    <property type="nucleotide sequence ID" value="NZ_JBIAMT010000003.1"/>
</dbReference>
<dbReference type="InterPro" id="IPR016169">
    <property type="entry name" value="FAD-bd_PCMH_sub2"/>
</dbReference>
<comment type="caution">
    <text evidence="8">The sequence shown here is derived from an EMBL/GenBank/DDBJ whole genome shotgun (WGS) entry which is preliminary data.</text>
</comment>
<dbReference type="PANTHER" id="PTHR42973">
    <property type="entry name" value="BINDING OXIDOREDUCTASE, PUTATIVE (AFU_ORTHOLOGUE AFUA_1G17690)-RELATED"/>
    <property type="match status" value="1"/>
</dbReference>
<dbReference type="PROSITE" id="PS00862">
    <property type="entry name" value="OX2_COVAL_FAD"/>
    <property type="match status" value="1"/>
</dbReference>
<evidence type="ECO:0000313" key="9">
    <source>
        <dbReference type="Proteomes" id="UP001601442"/>
    </source>
</evidence>
<keyword evidence="9" id="KW-1185">Reference proteome</keyword>
<evidence type="ECO:0000256" key="2">
    <source>
        <dbReference type="ARBA" id="ARBA00005466"/>
    </source>
</evidence>
<accession>A0ABW6P471</accession>
<gene>
    <name evidence="8" type="ORF">ACFYU5_17415</name>
</gene>
<dbReference type="InterPro" id="IPR006094">
    <property type="entry name" value="Oxid_FAD_bind_N"/>
</dbReference>
<protein>
    <submittedName>
        <fullName evidence="8">FAD-binding protein</fullName>
    </submittedName>
</protein>
<evidence type="ECO:0000256" key="6">
    <source>
        <dbReference type="SAM" id="MobiDB-lite"/>
    </source>
</evidence>
<feature type="region of interest" description="Disordered" evidence="6">
    <location>
        <begin position="1"/>
        <end position="22"/>
    </location>
</feature>
<keyword evidence="3" id="KW-0285">Flavoprotein</keyword>
<dbReference type="SUPFAM" id="SSF56176">
    <property type="entry name" value="FAD-binding/transporter-associated domain-like"/>
    <property type="match status" value="1"/>
</dbReference>
<dbReference type="Gene3D" id="3.30.465.10">
    <property type="match status" value="1"/>
</dbReference>
<evidence type="ECO:0000259" key="7">
    <source>
        <dbReference type="PROSITE" id="PS51387"/>
    </source>
</evidence>
<evidence type="ECO:0000256" key="1">
    <source>
        <dbReference type="ARBA" id="ARBA00001974"/>
    </source>
</evidence>
<comment type="cofactor">
    <cofactor evidence="1">
        <name>FAD</name>
        <dbReference type="ChEBI" id="CHEBI:57692"/>
    </cofactor>
</comment>
<dbReference type="EMBL" id="JBIAMT010000003">
    <property type="protein sequence ID" value="MFF0498191.1"/>
    <property type="molecule type" value="Genomic_DNA"/>
</dbReference>
<dbReference type="Proteomes" id="UP001601442">
    <property type="component" value="Unassembled WGS sequence"/>
</dbReference>
<comment type="similarity">
    <text evidence="2">Belongs to the oxygen-dependent FAD-linked oxidoreductase family.</text>
</comment>